<dbReference type="OrthoDB" id="9770043at2"/>
<evidence type="ECO:0000313" key="2">
    <source>
        <dbReference type="EMBL" id="TQV68056.1"/>
    </source>
</evidence>
<dbReference type="Proteomes" id="UP000319732">
    <property type="component" value="Unassembled WGS sequence"/>
</dbReference>
<dbReference type="PANTHER" id="PTHR33546">
    <property type="entry name" value="LARGE, MULTIFUNCTIONAL SECRETED PROTEIN-RELATED"/>
    <property type="match status" value="1"/>
</dbReference>
<dbReference type="Gene3D" id="1.10.760.10">
    <property type="entry name" value="Cytochrome c-like domain"/>
    <property type="match status" value="1"/>
</dbReference>
<dbReference type="RefSeq" id="WP_142929559.1">
    <property type="nucleotide sequence ID" value="NZ_ML660108.1"/>
</dbReference>
<dbReference type="SUPFAM" id="SSF46626">
    <property type="entry name" value="Cytochrome c"/>
    <property type="match status" value="1"/>
</dbReference>
<proteinExistence type="predicted"/>
<dbReference type="AlphaFoldDB" id="A0A545SSX9"/>
<feature type="domain" description="Pyrroloquinoline quinone-dependent pyranose dehydrogenase beta-propeller" evidence="1">
    <location>
        <begin position="57"/>
        <end position="243"/>
    </location>
</feature>
<evidence type="ECO:0000313" key="3">
    <source>
        <dbReference type="Proteomes" id="UP000319732"/>
    </source>
</evidence>
<feature type="domain" description="Pyrroloquinoline quinone-dependent pyranose dehydrogenase beta-propeller" evidence="1">
    <location>
        <begin position="288"/>
        <end position="393"/>
    </location>
</feature>
<dbReference type="InterPro" id="IPR011042">
    <property type="entry name" value="6-blade_b-propeller_TolB-like"/>
</dbReference>
<dbReference type="SUPFAM" id="SSF50952">
    <property type="entry name" value="Soluble quinoprotein glucose dehydrogenase"/>
    <property type="match status" value="1"/>
</dbReference>
<dbReference type="InterPro" id="IPR054539">
    <property type="entry name" value="Beta-prop_PDH"/>
</dbReference>
<reference evidence="2 3" key="1">
    <citation type="submission" date="2019-06" db="EMBL/GenBank/DDBJ databases">
        <title>Whole genome sequence for Cellvibrionaceae sp. R142.</title>
        <authorList>
            <person name="Wang G."/>
        </authorList>
    </citation>
    <scope>NUCLEOTIDE SEQUENCE [LARGE SCALE GENOMIC DNA]</scope>
    <source>
        <strain evidence="2 3">R142</strain>
    </source>
</reference>
<dbReference type="Pfam" id="PF22807">
    <property type="entry name" value="TrAA12"/>
    <property type="match status" value="2"/>
</dbReference>
<gene>
    <name evidence="2" type="ORF">FKG94_24330</name>
</gene>
<sequence length="487" mass="52985">MGALLRTGKLLGWLCLLAIAGLAGLLLLFPSSLGVSIPWGQIIGAELDREATRQRLRLAPGFQYSIYADQLPGARLLRLAPNGDLLVSQPRAGRITLLLADRNGDGQADGSRILIEGLTRPHGLDFYQDWLYIAESDAVGRVRFDTATGNTTGAYERLLTGLGDKGNHWTKTLRLGPDNWFYLTSGSTCNVCIEEDPQRATMLRFRPDGSELSIYASGLRNAVGFDWAPWNGHLYATDNGRDFLGDDFPPCELNRVEQGLFYGWPYANGDNIPDPDYGAGNADKIATAIAPRHGFRAHTAPLGITFLADPTLPSAYRRSALVALHGSWNRTEKDGYEVVALHWAEDGRISEQQFFWGFEEDGDVIGRPVDIAGDGAGSIFVSDDYVGAIYRISAGSAAAPAATSNQTRGTLAEEHFTPAQISAGRQLYIDQDCQSCHRELPLVNLQARYDSGGLARFFDAPTPPMPRVSLSEPQKLALAAYLLAGPE</sequence>
<keyword evidence="3" id="KW-1185">Reference proteome</keyword>
<dbReference type="Gene3D" id="2.120.10.30">
    <property type="entry name" value="TolB, C-terminal domain"/>
    <property type="match status" value="1"/>
</dbReference>
<protein>
    <submittedName>
        <fullName evidence="2">Oxidoreductase</fullName>
    </submittedName>
</protein>
<dbReference type="GO" id="GO:0020037">
    <property type="term" value="F:heme binding"/>
    <property type="evidence" value="ECO:0007669"/>
    <property type="project" value="InterPro"/>
</dbReference>
<name>A0A545SSX9_9GAMM</name>
<dbReference type="InterPro" id="IPR011041">
    <property type="entry name" value="Quinoprot_gluc/sorb_DH_b-prop"/>
</dbReference>
<dbReference type="InterPro" id="IPR036909">
    <property type="entry name" value="Cyt_c-like_dom_sf"/>
</dbReference>
<organism evidence="2 3">
    <name type="scientific">Exilibacterium tricleocarpae</name>
    <dbReference type="NCBI Taxonomy" id="2591008"/>
    <lineage>
        <taxon>Bacteria</taxon>
        <taxon>Pseudomonadati</taxon>
        <taxon>Pseudomonadota</taxon>
        <taxon>Gammaproteobacteria</taxon>
        <taxon>Cellvibrionales</taxon>
        <taxon>Cellvibrionaceae</taxon>
        <taxon>Exilibacterium</taxon>
    </lineage>
</organism>
<evidence type="ECO:0000259" key="1">
    <source>
        <dbReference type="Pfam" id="PF22807"/>
    </source>
</evidence>
<dbReference type="PANTHER" id="PTHR33546:SF1">
    <property type="entry name" value="LARGE, MULTIFUNCTIONAL SECRETED PROTEIN"/>
    <property type="match status" value="1"/>
</dbReference>
<dbReference type="EMBL" id="VHSG01000031">
    <property type="protein sequence ID" value="TQV68056.1"/>
    <property type="molecule type" value="Genomic_DNA"/>
</dbReference>
<accession>A0A545SSX9</accession>
<comment type="caution">
    <text evidence="2">The sequence shown here is derived from an EMBL/GenBank/DDBJ whole genome shotgun (WGS) entry which is preliminary data.</text>
</comment>
<dbReference type="GO" id="GO:0009055">
    <property type="term" value="F:electron transfer activity"/>
    <property type="evidence" value="ECO:0007669"/>
    <property type="project" value="InterPro"/>
</dbReference>